<feature type="domain" description="GP-PDE" evidence="1">
    <location>
        <begin position="17"/>
        <end position="254"/>
    </location>
</feature>
<dbReference type="Gene3D" id="3.20.20.190">
    <property type="entry name" value="Phosphatidylinositol (PI) phosphodiesterase"/>
    <property type="match status" value="1"/>
</dbReference>
<dbReference type="InterPro" id="IPR017946">
    <property type="entry name" value="PLC-like_Pdiesterase_TIM-brl"/>
</dbReference>
<proteinExistence type="predicted"/>
<dbReference type="EMBL" id="JBHSCQ010000005">
    <property type="protein sequence ID" value="MFC4264712.1"/>
    <property type="molecule type" value="Genomic_DNA"/>
</dbReference>
<evidence type="ECO:0000259" key="1">
    <source>
        <dbReference type="PROSITE" id="PS51704"/>
    </source>
</evidence>
<keyword evidence="3" id="KW-1185">Reference proteome</keyword>
<accession>A0ABV8QYA5</accession>
<dbReference type="RefSeq" id="WP_230066333.1">
    <property type="nucleotide sequence ID" value="NZ_BAABLL010000019.1"/>
</dbReference>
<dbReference type="CDD" id="cd08561">
    <property type="entry name" value="GDPD_cytoplasmic_ScUgpQ2_like"/>
    <property type="match status" value="1"/>
</dbReference>
<reference evidence="3" key="1">
    <citation type="journal article" date="2019" name="Int. J. Syst. Evol. Microbiol.">
        <title>The Global Catalogue of Microorganisms (GCM) 10K type strain sequencing project: providing services to taxonomists for standard genome sequencing and annotation.</title>
        <authorList>
            <consortium name="The Broad Institute Genomics Platform"/>
            <consortium name="The Broad Institute Genome Sequencing Center for Infectious Disease"/>
            <person name="Wu L."/>
            <person name="Ma J."/>
        </authorList>
    </citation>
    <scope>NUCLEOTIDE SEQUENCE [LARGE SCALE GENOMIC DNA]</scope>
    <source>
        <strain evidence="3">CGMCC 1.10698</strain>
    </source>
</reference>
<comment type="caution">
    <text evidence="2">The sequence shown here is derived from an EMBL/GenBank/DDBJ whole genome shotgun (WGS) entry which is preliminary data.</text>
</comment>
<sequence>MKHQRQPGKPFLESSVPLAIAHRGFSRDGFENTVMAFKAAQELGYTYLETDINTTVDGVTIVFHDATLERTTGQSGLIAQLPFDVVKKALIGGQERIATLPELFAAMPSARFNIDVKDDGSVAALAQLIEERSLHERVCVASFSDKRRKDVLARLSKPVASSPGQSLLAAYFLLGSWLPARWVEAMMEGVDVLQIPLRFKGLKLVSRRSLERAHRLGLKVHVWTVNEPALVHRLFDLGVDGIMTDRADLLADVMRERGYWA</sequence>
<evidence type="ECO:0000313" key="3">
    <source>
        <dbReference type="Proteomes" id="UP001595773"/>
    </source>
</evidence>
<evidence type="ECO:0000313" key="2">
    <source>
        <dbReference type="EMBL" id="MFC4264712.1"/>
    </source>
</evidence>
<dbReference type="InterPro" id="IPR030395">
    <property type="entry name" value="GP_PDE_dom"/>
</dbReference>
<dbReference type="PANTHER" id="PTHR46211">
    <property type="entry name" value="GLYCEROPHOSPHORYL DIESTER PHOSPHODIESTERASE"/>
    <property type="match status" value="1"/>
</dbReference>
<dbReference type="PROSITE" id="PS51704">
    <property type="entry name" value="GP_PDE"/>
    <property type="match status" value="1"/>
</dbReference>
<dbReference type="PANTHER" id="PTHR46211:SF14">
    <property type="entry name" value="GLYCEROPHOSPHODIESTER PHOSPHODIESTERASE"/>
    <property type="match status" value="1"/>
</dbReference>
<dbReference type="Proteomes" id="UP001595773">
    <property type="component" value="Unassembled WGS sequence"/>
</dbReference>
<name>A0ABV8QYA5_9MICC</name>
<protein>
    <submittedName>
        <fullName evidence="2">Glycerophosphodiester phosphodiesterase</fullName>
    </submittedName>
</protein>
<dbReference type="Pfam" id="PF03009">
    <property type="entry name" value="GDPD"/>
    <property type="match status" value="1"/>
</dbReference>
<organism evidence="2 3">
    <name type="scientific">Arthrobacter cryoconiti</name>
    <dbReference type="NCBI Taxonomy" id="748907"/>
    <lineage>
        <taxon>Bacteria</taxon>
        <taxon>Bacillati</taxon>
        <taxon>Actinomycetota</taxon>
        <taxon>Actinomycetes</taxon>
        <taxon>Micrococcales</taxon>
        <taxon>Micrococcaceae</taxon>
        <taxon>Arthrobacter</taxon>
    </lineage>
</organism>
<gene>
    <name evidence="2" type="ORF">ACFOW9_03755</name>
</gene>
<dbReference type="SUPFAM" id="SSF51695">
    <property type="entry name" value="PLC-like phosphodiesterases"/>
    <property type="match status" value="1"/>
</dbReference>